<evidence type="ECO:0000256" key="2">
    <source>
        <dbReference type="SAM" id="Phobius"/>
    </source>
</evidence>
<evidence type="ECO:0000313" key="3">
    <source>
        <dbReference type="EMBL" id="KAG8230617.1"/>
    </source>
</evidence>
<feature type="region of interest" description="Disordered" evidence="1">
    <location>
        <begin position="33"/>
        <end position="59"/>
    </location>
</feature>
<dbReference type="Proteomes" id="UP000792457">
    <property type="component" value="Unassembled WGS sequence"/>
</dbReference>
<keyword evidence="2" id="KW-0812">Transmembrane</keyword>
<feature type="transmembrane region" description="Helical" evidence="2">
    <location>
        <begin position="66"/>
        <end position="86"/>
    </location>
</feature>
<keyword evidence="4" id="KW-1185">Reference proteome</keyword>
<comment type="caution">
    <text evidence="3">The sequence shown here is derived from an EMBL/GenBank/DDBJ whole genome shotgun (WGS) entry which is preliminary data.</text>
</comment>
<sequence length="104" mass="11187">MQHSTSADINYTAELTESVEELRDRLEAMKRLMAEQGRGGGGSGGSLDSASSSSGKSSDSIIDGSFLSVVFAVVLTMILSVSIYAFQNLYYAILKKFPSKHTEL</sequence>
<reference evidence="3" key="2">
    <citation type="submission" date="2017-10" db="EMBL/GenBank/DDBJ databases">
        <title>Ladona fulva Genome sequencing and assembly.</title>
        <authorList>
            <person name="Murali S."/>
            <person name="Richards S."/>
            <person name="Bandaranaike D."/>
            <person name="Bellair M."/>
            <person name="Blankenburg K."/>
            <person name="Chao H."/>
            <person name="Dinh H."/>
            <person name="Doddapaneni H."/>
            <person name="Dugan-Rocha S."/>
            <person name="Elkadiri S."/>
            <person name="Gnanaolivu R."/>
            <person name="Hernandez B."/>
            <person name="Skinner E."/>
            <person name="Javaid M."/>
            <person name="Lee S."/>
            <person name="Li M."/>
            <person name="Ming W."/>
            <person name="Munidasa M."/>
            <person name="Muniz J."/>
            <person name="Nguyen L."/>
            <person name="Hughes D."/>
            <person name="Osuji N."/>
            <person name="Pu L.-L."/>
            <person name="Puazo M."/>
            <person name="Qu C."/>
            <person name="Quiroz J."/>
            <person name="Raj R."/>
            <person name="Weissenberger G."/>
            <person name="Xin Y."/>
            <person name="Zou X."/>
            <person name="Han Y."/>
            <person name="Worley K."/>
            <person name="Muzny D."/>
            <person name="Gibbs R."/>
        </authorList>
    </citation>
    <scope>NUCLEOTIDE SEQUENCE</scope>
    <source>
        <strain evidence="3">Sampled in the wild</strain>
    </source>
</reference>
<dbReference type="EMBL" id="KZ308498">
    <property type="protein sequence ID" value="KAG8230617.1"/>
    <property type="molecule type" value="Genomic_DNA"/>
</dbReference>
<reference evidence="3" key="1">
    <citation type="submission" date="2013-04" db="EMBL/GenBank/DDBJ databases">
        <authorList>
            <person name="Qu J."/>
            <person name="Murali S.C."/>
            <person name="Bandaranaike D."/>
            <person name="Bellair M."/>
            <person name="Blankenburg K."/>
            <person name="Chao H."/>
            <person name="Dinh H."/>
            <person name="Doddapaneni H."/>
            <person name="Downs B."/>
            <person name="Dugan-Rocha S."/>
            <person name="Elkadiri S."/>
            <person name="Gnanaolivu R.D."/>
            <person name="Hernandez B."/>
            <person name="Javaid M."/>
            <person name="Jayaseelan J.C."/>
            <person name="Lee S."/>
            <person name="Li M."/>
            <person name="Ming W."/>
            <person name="Munidasa M."/>
            <person name="Muniz J."/>
            <person name="Nguyen L."/>
            <person name="Ongeri F."/>
            <person name="Osuji N."/>
            <person name="Pu L.-L."/>
            <person name="Puazo M."/>
            <person name="Qu C."/>
            <person name="Quiroz J."/>
            <person name="Raj R."/>
            <person name="Weissenberger G."/>
            <person name="Xin Y."/>
            <person name="Zou X."/>
            <person name="Han Y."/>
            <person name="Richards S."/>
            <person name="Worley K."/>
            <person name="Muzny D."/>
            <person name="Gibbs R."/>
        </authorList>
    </citation>
    <scope>NUCLEOTIDE SEQUENCE</scope>
    <source>
        <strain evidence="3">Sampled in the wild</strain>
    </source>
</reference>
<dbReference type="AlphaFoldDB" id="A0A8K0P2H1"/>
<name>A0A8K0P2H1_LADFU</name>
<keyword evidence="2" id="KW-0472">Membrane</keyword>
<organism evidence="3 4">
    <name type="scientific">Ladona fulva</name>
    <name type="common">Scarce chaser dragonfly</name>
    <name type="synonym">Libellula fulva</name>
    <dbReference type="NCBI Taxonomy" id="123851"/>
    <lineage>
        <taxon>Eukaryota</taxon>
        <taxon>Metazoa</taxon>
        <taxon>Ecdysozoa</taxon>
        <taxon>Arthropoda</taxon>
        <taxon>Hexapoda</taxon>
        <taxon>Insecta</taxon>
        <taxon>Pterygota</taxon>
        <taxon>Palaeoptera</taxon>
        <taxon>Odonata</taxon>
        <taxon>Epiprocta</taxon>
        <taxon>Anisoptera</taxon>
        <taxon>Libelluloidea</taxon>
        <taxon>Libellulidae</taxon>
        <taxon>Ladona</taxon>
    </lineage>
</organism>
<protein>
    <submittedName>
        <fullName evidence="3">Uncharacterized protein</fullName>
    </submittedName>
</protein>
<accession>A0A8K0P2H1</accession>
<dbReference type="OrthoDB" id="6585706at2759"/>
<proteinExistence type="predicted"/>
<evidence type="ECO:0000256" key="1">
    <source>
        <dbReference type="SAM" id="MobiDB-lite"/>
    </source>
</evidence>
<evidence type="ECO:0000313" key="4">
    <source>
        <dbReference type="Proteomes" id="UP000792457"/>
    </source>
</evidence>
<keyword evidence="2" id="KW-1133">Transmembrane helix</keyword>
<feature type="compositionally biased region" description="Low complexity" evidence="1">
    <location>
        <begin position="46"/>
        <end position="59"/>
    </location>
</feature>
<gene>
    <name evidence="3" type="ORF">J437_LFUL004529</name>
</gene>